<proteinExistence type="predicted"/>
<keyword evidence="1" id="KW-1185">Reference proteome</keyword>
<reference evidence="2" key="1">
    <citation type="submission" date="2022-11" db="UniProtKB">
        <authorList>
            <consortium name="WormBaseParasite"/>
        </authorList>
    </citation>
    <scope>IDENTIFICATION</scope>
</reference>
<accession>A0A914D9R4</accession>
<organism evidence="1 2">
    <name type="scientific">Acrobeloides nanus</name>
    <dbReference type="NCBI Taxonomy" id="290746"/>
    <lineage>
        <taxon>Eukaryota</taxon>
        <taxon>Metazoa</taxon>
        <taxon>Ecdysozoa</taxon>
        <taxon>Nematoda</taxon>
        <taxon>Chromadorea</taxon>
        <taxon>Rhabditida</taxon>
        <taxon>Tylenchina</taxon>
        <taxon>Cephalobomorpha</taxon>
        <taxon>Cephaloboidea</taxon>
        <taxon>Cephalobidae</taxon>
        <taxon>Acrobeloides</taxon>
    </lineage>
</organism>
<name>A0A914D9R4_9BILA</name>
<evidence type="ECO:0000313" key="1">
    <source>
        <dbReference type="Proteomes" id="UP000887540"/>
    </source>
</evidence>
<protein>
    <submittedName>
        <fullName evidence="2">Uncharacterized protein</fullName>
    </submittedName>
</protein>
<evidence type="ECO:0000313" key="2">
    <source>
        <dbReference type="WBParaSite" id="ACRNAN_scaffold20945.g15512.t1"/>
    </source>
</evidence>
<dbReference type="WBParaSite" id="ACRNAN_scaffold20945.g15512.t1">
    <property type="protein sequence ID" value="ACRNAN_scaffold20945.g15512.t1"/>
    <property type="gene ID" value="ACRNAN_scaffold20945.g15512"/>
</dbReference>
<dbReference type="AlphaFoldDB" id="A0A914D9R4"/>
<sequence length="72" mass="8141">MGLLATNSRRCKSTYSNVVNMPLKTHLTSWMPLKAIQHVGCLSRPNRIVASLSRPIRYVECPSRSIRHVGCF</sequence>
<dbReference type="Proteomes" id="UP000887540">
    <property type="component" value="Unplaced"/>
</dbReference>